<evidence type="ECO:0000313" key="3">
    <source>
        <dbReference type="Proteomes" id="UP000030907"/>
    </source>
</evidence>
<dbReference type="RefSeq" id="WP_081997347.1">
    <property type="nucleotide sequence ID" value="NZ_CP009122.1"/>
</dbReference>
<accession>A0A0A7PNT4</accession>
<dbReference type="InterPro" id="IPR005586">
    <property type="entry name" value="ABC_trans_aux"/>
</dbReference>
<dbReference type="Proteomes" id="UP000030907">
    <property type="component" value="Chromosome"/>
</dbReference>
<organism evidence="2 3">
    <name type="scientific">Sphingopyxis fribergensis</name>
    <dbReference type="NCBI Taxonomy" id="1515612"/>
    <lineage>
        <taxon>Bacteria</taxon>
        <taxon>Pseudomonadati</taxon>
        <taxon>Pseudomonadota</taxon>
        <taxon>Alphaproteobacteria</taxon>
        <taxon>Sphingomonadales</taxon>
        <taxon>Sphingomonadaceae</taxon>
        <taxon>Sphingopyxis</taxon>
    </lineage>
</organism>
<dbReference type="STRING" id="1515612.SKP52_13470"/>
<dbReference type="Pfam" id="PF03886">
    <property type="entry name" value="ABC_trans_aux"/>
    <property type="match status" value="1"/>
</dbReference>
<keyword evidence="3" id="KW-1185">Reference proteome</keyword>
<feature type="domain" description="ABC-type transport auxiliary lipoprotein component" evidence="1">
    <location>
        <begin position="49"/>
        <end position="195"/>
    </location>
</feature>
<dbReference type="AlphaFoldDB" id="A0A0A7PNT4"/>
<dbReference type="EMBL" id="CP009122">
    <property type="protein sequence ID" value="AJA09582.1"/>
    <property type="molecule type" value="Genomic_DNA"/>
</dbReference>
<evidence type="ECO:0000259" key="1">
    <source>
        <dbReference type="Pfam" id="PF03886"/>
    </source>
</evidence>
<dbReference type="HOGENOM" id="CLU_093163_0_0_5"/>
<sequence>MKTISARMFLLTGALICLSGCGNILGTGGKSTLYRISSTPVPEREIARQWIPVYITRPTLPPGADGDRILTIENREVTYLAKARWMRPAPEMIREAIAGSVARKIDHAYIPVQSVASDHYVLSARLSSFAAYYEQGPDAAPIIRIAAQVELSRSKESEPLAVTRIVLDRTASANSVSSIVEAFDRASLEMADKIASWTAAVIN</sequence>
<gene>
    <name evidence="2" type="ORF">SKP52_13470</name>
</gene>
<evidence type="ECO:0000313" key="2">
    <source>
        <dbReference type="EMBL" id="AJA09582.1"/>
    </source>
</evidence>
<name>A0A0A7PNT4_9SPHN</name>
<dbReference type="SUPFAM" id="SSF159594">
    <property type="entry name" value="XCC0632-like"/>
    <property type="match status" value="1"/>
</dbReference>
<reference evidence="2 3" key="1">
    <citation type="journal article" date="2015" name="Int. J. Syst. Evol. Microbiol.">
        <title>Description of Sphingopyxis fribergensis sp. nov. - a soil bacterium with the ability to degrade styrene and phenylacetic acid.</title>
        <authorList>
            <person name="Oelschlagel M."/>
            <person name="Ruckert C."/>
            <person name="Kalinowski J."/>
            <person name="Schmidt G."/>
            <person name="Schlomann M."/>
            <person name="Tischler D."/>
        </authorList>
    </citation>
    <scope>NUCLEOTIDE SEQUENCE [LARGE SCALE GENOMIC DNA]</scope>
    <source>
        <strain evidence="2 3">Kp5.2</strain>
    </source>
</reference>
<dbReference type="Gene3D" id="3.40.50.10610">
    <property type="entry name" value="ABC-type transport auxiliary lipoprotein component"/>
    <property type="match status" value="1"/>
</dbReference>
<dbReference type="KEGG" id="sphk:SKP52_13470"/>
<protein>
    <submittedName>
        <fullName evidence="2">Putative secreted protein</fullName>
    </submittedName>
</protein>
<proteinExistence type="predicted"/>
<dbReference type="OrthoDB" id="9808689at2"/>